<dbReference type="PANTHER" id="PTHR30373">
    <property type="entry name" value="UPF0603 PROTEIN YGCG"/>
    <property type="match status" value="1"/>
</dbReference>
<name>A0AA36HXT1_9DINO</name>
<dbReference type="InterPro" id="IPR007621">
    <property type="entry name" value="TPM_dom"/>
</dbReference>
<feature type="signal peptide" evidence="1">
    <location>
        <begin position="1"/>
        <end position="19"/>
    </location>
</feature>
<feature type="domain" description="TPM" evidence="2">
    <location>
        <begin position="515"/>
        <end position="640"/>
    </location>
</feature>
<feature type="chain" id="PRO_5041317145" description="TPM domain-containing protein" evidence="1">
    <location>
        <begin position="20"/>
        <end position="686"/>
    </location>
</feature>
<gene>
    <name evidence="3" type="ORF">EVOR1521_LOCUS5249</name>
</gene>
<sequence length="686" mass="75679">MRRLRWFAGLWTRFVYVRPACKAQAGRRGCKARVCDRRSPHPMGGHGVASARGVAPSLRLLGRAASSENGDVCGLYTLSAWTTPQIGQSQESQGNGATPTRAVYSQVGTGTVITFRRDRWVIDREGVRDSDMAVAWAKDNGDRGPPRAGWHVFSGSAGDFLLDTSMAVIDAPDVTLISQRADMNGEYRFTGLSDGYPLYSKDGMIIRYHPEGRKWLVADKEHRGTTCLAYAEAMDTLHPGYAQLQWHFWDAERGQWIADSSSHCLAAPKAIHILGRHPQACNARICGTYHLAGLREGRPLYLLPGKKAVIRYAADSDRWLIDFEALAEPGILGRILNWALSKDNSECSAFAAALNSFHPGHLELEWYVWETQQSRAALDVNVRAFSAPSKLCVVGRATSSENGDIAGDYFLCPETHKAWPAFRKKNSTMAIRREQTRWVIDRDGLRDSLICTAFASATPGFQHAGDGGSQKWHVYDSRSGSHLLDPNLQVLTDALEGVCNSVRVLTERLTDCGWVSDGLQLLDAPSRRACDGLCQRLTDAYRAEAAVVVLDQLSPSVQRSDAFAAALLNFWGVGDRRLHTGLLILLLVGQRRLEMRTGYGLARVLPKELLQRVQQERMLPHLAAGSPGRALREGLEAILQAMEAAPKHWRGPFEQRNKPDAERQVRPQVSCGVCADLACGDVGTEI</sequence>
<dbReference type="EMBL" id="CAUJNA010000362">
    <property type="protein sequence ID" value="CAJ1376113.1"/>
    <property type="molecule type" value="Genomic_DNA"/>
</dbReference>
<dbReference type="Gene3D" id="3.10.310.50">
    <property type="match status" value="1"/>
</dbReference>
<evidence type="ECO:0000259" key="2">
    <source>
        <dbReference type="Pfam" id="PF04536"/>
    </source>
</evidence>
<dbReference type="Proteomes" id="UP001178507">
    <property type="component" value="Unassembled WGS sequence"/>
</dbReference>
<dbReference type="AlphaFoldDB" id="A0AA36HXT1"/>
<evidence type="ECO:0000313" key="3">
    <source>
        <dbReference type="EMBL" id="CAJ1376113.1"/>
    </source>
</evidence>
<dbReference type="Pfam" id="PF04536">
    <property type="entry name" value="TPM_phosphatase"/>
    <property type="match status" value="1"/>
</dbReference>
<proteinExistence type="predicted"/>
<keyword evidence="4" id="KW-1185">Reference proteome</keyword>
<evidence type="ECO:0000256" key="1">
    <source>
        <dbReference type="SAM" id="SignalP"/>
    </source>
</evidence>
<reference evidence="3" key="1">
    <citation type="submission" date="2023-08" db="EMBL/GenBank/DDBJ databases">
        <authorList>
            <person name="Chen Y."/>
            <person name="Shah S."/>
            <person name="Dougan E. K."/>
            <person name="Thang M."/>
            <person name="Chan C."/>
        </authorList>
    </citation>
    <scope>NUCLEOTIDE SEQUENCE</scope>
</reference>
<evidence type="ECO:0000313" key="4">
    <source>
        <dbReference type="Proteomes" id="UP001178507"/>
    </source>
</evidence>
<dbReference type="PANTHER" id="PTHR30373:SF2">
    <property type="entry name" value="UPF0603 PROTEIN YGCG"/>
    <property type="match status" value="1"/>
</dbReference>
<keyword evidence="1" id="KW-0732">Signal</keyword>
<organism evidence="3 4">
    <name type="scientific">Effrenium voratum</name>
    <dbReference type="NCBI Taxonomy" id="2562239"/>
    <lineage>
        <taxon>Eukaryota</taxon>
        <taxon>Sar</taxon>
        <taxon>Alveolata</taxon>
        <taxon>Dinophyceae</taxon>
        <taxon>Suessiales</taxon>
        <taxon>Symbiodiniaceae</taxon>
        <taxon>Effrenium</taxon>
    </lineage>
</organism>
<comment type="caution">
    <text evidence="3">The sequence shown here is derived from an EMBL/GenBank/DDBJ whole genome shotgun (WGS) entry which is preliminary data.</text>
</comment>
<protein>
    <recommendedName>
        <fullName evidence="2">TPM domain-containing protein</fullName>
    </recommendedName>
</protein>
<accession>A0AA36HXT1</accession>